<dbReference type="EMBL" id="CP097510">
    <property type="protein sequence ID" value="URE42025.1"/>
    <property type="molecule type" value="Genomic_DNA"/>
</dbReference>
<feature type="coiled-coil region" evidence="2">
    <location>
        <begin position="989"/>
        <end position="1034"/>
    </location>
</feature>
<dbReference type="InterPro" id="IPR029058">
    <property type="entry name" value="AB_hydrolase_fold"/>
</dbReference>
<protein>
    <recommendedName>
        <fullName evidence="5">AB hydrolase-1 domain-containing protein</fullName>
    </recommendedName>
</protein>
<dbReference type="FunFam" id="3.40.50.1820:FF:000071">
    <property type="entry name" value="Embryogenesis-associated protein EMB8"/>
    <property type="match status" value="1"/>
</dbReference>
<dbReference type="GO" id="GO:0047372">
    <property type="term" value="F:monoacylglycerol lipase activity"/>
    <property type="evidence" value="ECO:0007669"/>
    <property type="project" value="TreeGrafter"/>
</dbReference>
<keyword evidence="7" id="KW-1185">Reference proteome</keyword>
<dbReference type="Gene3D" id="3.40.50.1820">
    <property type="entry name" value="alpha/beta hydrolase"/>
    <property type="match status" value="1"/>
</dbReference>
<keyword evidence="2" id="KW-0175">Coiled coil</keyword>
<feature type="transmembrane region" description="Helical" evidence="4">
    <location>
        <begin position="542"/>
        <end position="567"/>
    </location>
</feature>
<feature type="domain" description="AB hydrolase-1" evidence="5">
    <location>
        <begin position="156"/>
        <end position="397"/>
    </location>
</feature>
<comment type="similarity">
    <text evidence="1">Belongs to the AB hydrolase superfamily. AB hydrolase 4 family.</text>
</comment>
<dbReference type="InterPro" id="IPR012879">
    <property type="entry name" value="CCDC47"/>
</dbReference>
<evidence type="ECO:0000313" key="7">
    <source>
        <dbReference type="Proteomes" id="UP001055439"/>
    </source>
</evidence>
<dbReference type="PANTHER" id="PTHR10794:SF63">
    <property type="entry name" value="ALPHA_BETA HYDROLASE 1, ISOFORM A"/>
    <property type="match status" value="1"/>
</dbReference>
<dbReference type="GO" id="GO:0005509">
    <property type="term" value="F:calcium ion binding"/>
    <property type="evidence" value="ECO:0007669"/>
    <property type="project" value="InterPro"/>
</dbReference>
<dbReference type="GO" id="GO:0032469">
    <property type="term" value="P:endoplasmic reticulum calcium ion homeostasis"/>
    <property type="evidence" value="ECO:0007669"/>
    <property type="project" value="InterPro"/>
</dbReference>
<proteinExistence type="inferred from homology"/>
<feature type="compositionally biased region" description="Low complexity" evidence="3">
    <location>
        <begin position="715"/>
        <end position="725"/>
    </location>
</feature>
<organism evidence="6 7">
    <name type="scientific">Musa troglodytarum</name>
    <name type="common">fe'i banana</name>
    <dbReference type="NCBI Taxonomy" id="320322"/>
    <lineage>
        <taxon>Eukaryota</taxon>
        <taxon>Viridiplantae</taxon>
        <taxon>Streptophyta</taxon>
        <taxon>Embryophyta</taxon>
        <taxon>Tracheophyta</taxon>
        <taxon>Spermatophyta</taxon>
        <taxon>Magnoliopsida</taxon>
        <taxon>Liliopsida</taxon>
        <taxon>Zingiberales</taxon>
        <taxon>Musaceae</taxon>
        <taxon>Musa</taxon>
    </lineage>
</organism>
<evidence type="ECO:0000256" key="2">
    <source>
        <dbReference type="SAM" id="Coils"/>
    </source>
</evidence>
<accession>A0A9E7HXS0</accession>
<dbReference type="OrthoDB" id="247542at2759"/>
<keyword evidence="4" id="KW-1133">Transmembrane helix</keyword>
<dbReference type="Pfam" id="PF07946">
    <property type="entry name" value="CCDC47"/>
    <property type="match status" value="1"/>
</dbReference>
<feature type="region of interest" description="Disordered" evidence="3">
    <location>
        <begin position="1035"/>
        <end position="1061"/>
    </location>
</feature>
<feature type="transmembrane region" description="Helical" evidence="4">
    <location>
        <begin position="736"/>
        <end position="754"/>
    </location>
</feature>
<evidence type="ECO:0000256" key="3">
    <source>
        <dbReference type="SAM" id="MobiDB-lite"/>
    </source>
</evidence>
<dbReference type="InterPro" id="IPR050960">
    <property type="entry name" value="AB_hydrolase_4_sf"/>
</dbReference>
<evidence type="ECO:0000313" key="6">
    <source>
        <dbReference type="EMBL" id="URE42025.1"/>
    </source>
</evidence>
<dbReference type="InterPro" id="IPR000073">
    <property type="entry name" value="AB_hydrolase_1"/>
</dbReference>
<dbReference type="SUPFAM" id="SSF53474">
    <property type="entry name" value="alpha/beta-Hydrolases"/>
    <property type="match status" value="1"/>
</dbReference>
<dbReference type="AlphaFoldDB" id="A0A9E7HXS0"/>
<evidence type="ECO:0000256" key="4">
    <source>
        <dbReference type="SAM" id="Phobius"/>
    </source>
</evidence>
<feature type="region of interest" description="Disordered" evidence="3">
    <location>
        <begin position="651"/>
        <end position="728"/>
    </location>
</feature>
<feature type="transmembrane region" description="Helical" evidence="4">
    <location>
        <begin position="21"/>
        <end position="46"/>
    </location>
</feature>
<dbReference type="Proteomes" id="UP001055439">
    <property type="component" value="Chromosome 8"/>
</dbReference>
<dbReference type="Pfam" id="PF00561">
    <property type="entry name" value="Abhydrolase_1"/>
    <property type="match status" value="1"/>
</dbReference>
<gene>
    <name evidence="6" type="ORF">MUK42_16115</name>
</gene>
<feature type="transmembrane region" description="Helical" evidence="4">
    <location>
        <begin position="598"/>
        <end position="616"/>
    </location>
</feature>
<keyword evidence="4" id="KW-0472">Membrane</keyword>
<evidence type="ECO:0000256" key="1">
    <source>
        <dbReference type="ARBA" id="ARBA00010884"/>
    </source>
</evidence>
<feature type="compositionally biased region" description="Basic residues" evidence="3">
    <location>
        <begin position="1048"/>
        <end position="1061"/>
    </location>
</feature>
<sequence>MASYFPSVPDEASAIGLLLQAVALVPTAHYLAAAVIFLLVFLYNFLELHFLGDFLRGFRGDPVVLTFDPASRIYQGVVSMCQILHGRYLVTPWLASPHLQTVFLSFFGRPPSVVYRRQLFSVQDGGTVALDWLLASDVAGGASDTDKVISRDDTTPIVVVVPGLTSDSFSSYVKHAAYTMAKHGWNVVVSNHRGLGGISITSDCFYNAGWTEDLREVVNYLHYEYWRAPLFAVGTSIGANILVKYLGEDGENTPIAGAVSVCSPWDLVVCDRFISRKLVQRFYDKALTIGLKGYAQLHQPVLTRLANWEGIRKSCSVRDFDSHATCHVGKFETVDTYYRCCSSVGFIGNVAVPLLCISSLDDPVCTREAIPWDECRANQNIVLATTAHGGHLAYFEGLTAHSLWWVGAVREFLNVLHSSEFMHGQIKTPNQGLHCSLESAIDKGPYVNITEDGMVAAMTSEGPDRMTKEDLHDDVLCHVDEPEDEIVLTDQSLLGTDNDTDNVSEPVDSVKEIEAESITKAIHDVTAPVKRSINQVLQHCDISMWLLAYIAIVTTWPLLGSALSVVFKRKLRGRERDQLIPMAIWWTRGLATSRSSRGDGLVFLLALLAVLSLLTHELSRHSILASAADFEGFDPDGDDLDVDLDTTAETLESATPAPPATSLSGASSQESHHGPPAVPSPPSDLWDEDEFEGIPPAVRPPDHHPDSAADDDSTLPSSKPVELSSPPSPPLSLRSYFLEIACVTFLICFAFNYFHGKRRNEAIALAWAAKFAVKDSIFDKNFSLLGTGDGNDTPLLLKEGQDVFKFYASGRRYCQGMLATMELLSRHDLISRAVHLVLSKKDTITFEVVMNEDAMDHVVLALARKKTAKMMHKEERDLQRFASPVVAPPAGRKWVADELMVVAESKEVAGDLITDVVLDQVFGDKAFEKFGKWFVSLHFSDQSPGSHKKILMFKFVLPGAKNISDMSRLVTLVPYYIDLKGRYKLSSHAQTEAARAKAAQEAHKELQNARQEAMQKKKAEKKKLMEEVEAKLGAEALRKKEDKERARQLKKAGPRLKMLRR</sequence>
<dbReference type="GO" id="GO:0005783">
    <property type="term" value="C:endoplasmic reticulum"/>
    <property type="evidence" value="ECO:0007669"/>
    <property type="project" value="InterPro"/>
</dbReference>
<dbReference type="GO" id="GO:0034338">
    <property type="term" value="F:short-chain carboxylesterase activity"/>
    <property type="evidence" value="ECO:0007669"/>
    <property type="project" value="TreeGrafter"/>
</dbReference>
<feature type="compositionally biased region" description="Basic and acidic residues" evidence="3">
    <location>
        <begin position="1035"/>
        <end position="1047"/>
    </location>
</feature>
<evidence type="ECO:0000259" key="5">
    <source>
        <dbReference type="Pfam" id="PF00561"/>
    </source>
</evidence>
<dbReference type="PANTHER" id="PTHR10794">
    <property type="entry name" value="ABHYDROLASE DOMAIN-CONTAINING PROTEIN"/>
    <property type="match status" value="1"/>
</dbReference>
<keyword evidence="4" id="KW-0812">Transmembrane</keyword>
<reference evidence="6" key="1">
    <citation type="submission" date="2022-05" db="EMBL/GenBank/DDBJ databases">
        <title>The Musa troglodytarum L. genome provides insights into the mechanism of non-climacteric behaviour and enrichment of carotenoids.</title>
        <authorList>
            <person name="Wang J."/>
        </authorList>
    </citation>
    <scope>NUCLEOTIDE SEQUENCE</scope>
    <source>
        <tissue evidence="6">Leaf</tissue>
    </source>
</reference>
<name>A0A9E7HXS0_9LILI</name>